<evidence type="ECO:0000313" key="2">
    <source>
        <dbReference type="Proteomes" id="UP001153620"/>
    </source>
</evidence>
<dbReference type="AlphaFoldDB" id="A0A9N9WQ80"/>
<reference evidence="1" key="2">
    <citation type="submission" date="2022-10" db="EMBL/GenBank/DDBJ databases">
        <authorList>
            <consortium name="ENA_rothamsted_submissions"/>
            <consortium name="culmorum"/>
            <person name="King R."/>
        </authorList>
    </citation>
    <scope>NUCLEOTIDE SEQUENCE</scope>
</reference>
<dbReference type="EMBL" id="OU895878">
    <property type="protein sequence ID" value="CAG9804627.1"/>
    <property type="molecule type" value="Genomic_DNA"/>
</dbReference>
<reference evidence="1" key="1">
    <citation type="submission" date="2022-01" db="EMBL/GenBank/DDBJ databases">
        <authorList>
            <person name="King R."/>
        </authorList>
    </citation>
    <scope>NUCLEOTIDE SEQUENCE</scope>
</reference>
<sequence>MCMDEQNRTYKGVEALSVPILKRISDNPSDNIIPEFQFCSKVVPKLFRQVKTKNSILNSFAYQHLKESDVNDVYQKLY</sequence>
<name>A0A9N9WQ80_9DIPT</name>
<organism evidence="1 2">
    <name type="scientific">Chironomus riparius</name>
    <dbReference type="NCBI Taxonomy" id="315576"/>
    <lineage>
        <taxon>Eukaryota</taxon>
        <taxon>Metazoa</taxon>
        <taxon>Ecdysozoa</taxon>
        <taxon>Arthropoda</taxon>
        <taxon>Hexapoda</taxon>
        <taxon>Insecta</taxon>
        <taxon>Pterygota</taxon>
        <taxon>Neoptera</taxon>
        <taxon>Endopterygota</taxon>
        <taxon>Diptera</taxon>
        <taxon>Nematocera</taxon>
        <taxon>Chironomoidea</taxon>
        <taxon>Chironomidae</taxon>
        <taxon>Chironominae</taxon>
        <taxon>Chironomus</taxon>
    </lineage>
</organism>
<accession>A0A9N9WQ80</accession>
<keyword evidence="2" id="KW-1185">Reference proteome</keyword>
<protein>
    <submittedName>
        <fullName evidence="1">Uncharacterized protein</fullName>
    </submittedName>
</protein>
<gene>
    <name evidence="1" type="ORF">CHIRRI_LOCUS7510</name>
</gene>
<evidence type="ECO:0000313" key="1">
    <source>
        <dbReference type="EMBL" id="CAG9804627.1"/>
    </source>
</evidence>
<dbReference type="Proteomes" id="UP001153620">
    <property type="component" value="Chromosome 2"/>
</dbReference>
<proteinExistence type="predicted"/>